<evidence type="ECO:0000313" key="3">
    <source>
        <dbReference type="Proteomes" id="UP000276899"/>
    </source>
</evidence>
<dbReference type="AlphaFoldDB" id="A0A3S4WKS5"/>
<dbReference type="InterPro" id="IPR002560">
    <property type="entry name" value="Transposase_DDE"/>
</dbReference>
<evidence type="ECO:0000313" key="2">
    <source>
        <dbReference type="EMBL" id="VEG75045.1"/>
    </source>
</evidence>
<dbReference type="InterPro" id="IPR047951">
    <property type="entry name" value="Transpos_ISL3"/>
</dbReference>
<dbReference type="Proteomes" id="UP000276899">
    <property type="component" value="Chromosome"/>
</dbReference>
<dbReference type="KEGG" id="asla:NCTC11923_01697"/>
<keyword evidence="3" id="KW-1185">Reference proteome</keyword>
<protein>
    <submittedName>
        <fullName evidence="2">Transposase and inactivated derivatives</fullName>
    </submittedName>
</protein>
<organism evidence="2 3">
    <name type="scientific">Actinomyces slackii</name>
    <dbReference type="NCBI Taxonomy" id="52774"/>
    <lineage>
        <taxon>Bacteria</taxon>
        <taxon>Bacillati</taxon>
        <taxon>Actinomycetota</taxon>
        <taxon>Actinomycetes</taxon>
        <taxon>Actinomycetales</taxon>
        <taxon>Actinomycetaceae</taxon>
        <taxon>Actinomyces</taxon>
    </lineage>
</organism>
<dbReference type="STRING" id="1278298.GCA_000428685_00707"/>
<dbReference type="PANTHER" id="PTHR33498">
    <property type="entry name" value="TRANSPOSASE FOR INSERTION SEQUENCE ELEMENT IS1557"/>
    <property type="match status" value="1"/>
</dbReference>
<dbReference type="NCBIfam" id="NF033550">
    <property type="entry name" value="transpos_ISL3"/>
    <property type="match status" value="1"/>
</dbReference>
<dbReference type="Pfam" id="PF01610">
    <property type="entry name" value="DDE_Tnp_ISL3"/>
    <property type="match status" value="1"/>
</dbReference>
<dbReference type="EMBL" id="LR134363">
    <property type="protein sequence ID" value="VEG75045.1"/>
    <property type="molecule type" value="Genomic_DNA"/>
</dbReference>
<name>A0A3S4WKS5_9ACTO</name>
<gene>
    <name evidence="2" type="ORF">NCTC11923_01697</name>
</gene>
<dbReference type="RefSeq" id="WP_034515369.1">
    <property type="nucleotide sequence ID" value="NZ_CBCRWE010000023.1"/>
</dbReference>
<sequence length="448" mass="49426">MAHTTCPGPPAGGFDPVDPDRLLGLDVLGLAATGQKIIDSGGRQVLWVQCRPVLEAGDERLFCACCGAMGRRKGTDARILAHAPTCGRVTRLLVRVPELTCQHCRRVWRVDMTSAAEPRGLLTHGAVQWALEAVAVDNMAISRVAARLAVSWDTANDAVMVAGLEALGPLEERLKGVRVLGVDEHVWRHRGHQRYVTVLIDLTPVRQGTGPARLVDMIPGRSKTALVSWLADRDPHWRGQIEIVAMDGFTGFKSAAAEQLPTATTVMDPFHVVSLAGDALDETRRRVQQATTGRRGTTKDALYTARRTLLTEIDLLTVRQGQRLEELFADERNTPVEVAWDVYQTMIDAYRHKDRTQGKRLMNRLIDSIASGVPAGIEEVTRLGRTLNRRKDDILAYFDHPGSSNGPTEAINGRLEHLRGIAQGFRNLTHYITRSLIHTGGLRHRLTT</sequence>
<feature type="domain" description="Transposase IS204/IS1001/IS1096/IS1165 DDE" evidence="1">
    <location>
        <begin position="180"/>
        <end position="434"/>
    </location>
</feature>
<evidence type="ECO:0000259" key="1">
    <source>
        <dbReference type="Pfam" id="PF01610"/>
    </source>
</evidence>
<proteinExistence type="predicted"/>
<accession>A0A3S4WKS5</accession>
<dbReference type="PANTHER" id="PTHR33498:SF1">
    <property type="entry name" value="TRANSPOSASE FOR INSERTION SEQUENCE ELEMENT IS1557"/>
    <property type="match status" value="1"/>
</dbReference>
<reference evidence="2 3" key="1">
    <citation type="submission" date="2018-12" db="EMBL/GenBank/DDBJ databases">
        <authorList>
            <consortium name="Pathogen Informatics"/>
        </authorList>
    </citation>
    <scope>NUCLEOTIDE SEQUENCE [LARGE SCALE GENOMIC DNA]</scope>
    <source>
        <strain evidence="2 3">NCTC11923</strain>
    </source>
</reference>